<accession>A0A2H1E6K8</accession>
<dbReference type="KEGG" id="tmar:MARIT_0358"/>
<dbReference type="EMBL" id="LT634361">
    <property type="protein sequence ID" value="SFZ80265.1"/>
    <property type="molecule type" value="Genomic_DNA"/>
</dbReference>
<dbReference type="AlphaFoldDB" id="A0A2H1E6K8"/>
<protein>
    <submittedName>
        <fullName evidence="1">Uncharacterized protein</fullName>
    </submittedName>
</protein>
<dbReference type="RefSeq" id="WP_100210601.1">
    <property type="nucleotide sequence ID" value="NZ_CP138495.1"/>
</dbReference>
<proteinExistence type="predicted"/>
<evidence type="ECO:0000313" key="2">
    <source>
        <dbReference type="Proteomes" id="UP000231564"/>
    </source>
</evidence>
<keyword evidence="2" id="KW-1185">Reference proteome</keyword>
<dbReference type="Proteomes" id="UP000231564">
    <property type="component" value="Chromosome MARIT"/>
</dbReference>
<reference evidence="1 2" key="1">
    <citation type="submission" date="2016-11" db="EMBL/GenBank/DDBJ databases">
        <authorList>
            <person name="Jaros S."/>
            <person name="Januszkiewicz K."/>
            <person name="Wedrychowicz H."/>
        </authorList>
    </citation>
    <scope>NUCLEOTIDE SEQUENCE [LARGE SCALE GENOMIC DNA]</scope>
    <source>
        <strain evidence="1">NCIMB 2154T</strain>
    </source>
</reference>
<organism evidence="1 2">
    <name type="scientific">Tenacibaculum maritimum NCIMB 2154</name>
    <dbReference type="NCBI Taxonomy" id="1349785"/>
    <lineage>
        <taxon>Bacteria</taxon>
        <taxon>Pseudomonadati</taxon>
        <taxon>Bacteroidota</taxon>
        <taxon>Flavobacteriia</taxon>
        <taxon>Flavobacteriales</taxon>
        <taxon>Flavobacteriaceae</taxon>
        <taxon>Tenacibaculum</taxon>
    </lineage>
</organism>
<evidence type="ECO:0000313" key="1">
    <source>
        <dbReference type="EMBL" id="SFZ80265.1"/>
    </source>
</evidence>
<dbReference type="OrthoDB" id="631303at2"/>
<name>A0A2H1E6K8_9FLAO</name>
<dbReference type="GeneID" id="47721962"/>
<gene>
    <name evidence="1" type="ORF">MARIT_0358</name>
</gene>
<sequence length="518" mass="61866">MVYRNYLITINSNLFNALESVVEKHNKHLDKTDKNRISMDKAVFLIHYIDYKKSQVRENSQSTFVRISSQTLNSFLKKELKKYKAFLVKHEFIKTIPYCKISNLAIGYKVLHIRATQKEDKDTYDVYEFLNKEYETFLFKEIDKIESKKKKAADKNTKHLTKWLNGDEIQIDWKKALHFIDKGSFNDEKKSQYSSSVNKIRFNHWHYSRTTNDNRLHSNLTNMKEELRAFITHREENLVSLDIETSQPYLLAGILNLLKNKSVSKLDFILGGIRSKDVRDKFHSLMNSISYEPIYITGIELYIKFIRQTDFYLYVNEKLCDDFKKKITDESNKGFYIKKTYCTKRSKQIVESVKARKYCKSLTLEYMYCSLENYSEGIKEIKRIYPEPVNKFIYGFKYCKEIEIPRKKRKLPDKRKIKKAKKLFPKFLQQVESFIILDVITKELSRKYPKMFMATIHDSVIVTKKHEVEVKDYLKNRLSEIFDLSPKIKSEDWTPHFFYITVYIFCIEKTNTWSLMGE</sequence>